<accession>A0A9N8ZPR5</accession>
<evidence type="ECO:0000313" key="2">
    <source>
        <dbReference type="Proteomes" id="UP000789706"/>
    </source>
</evidence>
<organism evidence="1 2">
    <name type="scientific">Diversispora eburnea</name>
    <dbReference type="NCBI Taxonomy" id="1213867"/>
    <lineage>
        <taxon>Eukaryota</taxon>
        <taxon>Fungi</taxon>
        <taxon>Fungi incertae sedis</taxon>
        <taxon>Mucoromycota</taxon>
        <taxon>Glomeromycotina</taxon>
        <taxon>Glomeromycetes</taxon>
        <taxon>Diversisporales</taxon>
        <taxon>Diversisporaceae</taxon>
        <taxon>Diversispora</taxon>
    </lineage>
</organism>
<gene>
    <name evidence="1" type="ORF">DEBURN_LOCUS4802</name>
</gene>
<sequence length="101" mass="12209">MNDLNTLLGNINRNFLYSPQAIEEVLNHFNSRGWLSRPIRDHSRRHAYMIFGYAVTEECRRIGETNNRLIRRATNRLWRNSTSHEKSVYRDLSRRQSKFRE</sequence>
<dbReference type="InterPro" id="IPR036910">
    <property type="entry name" value="HMG_box_dom_sf"/>
</dbReference>
<keyword evidence="2" id="KW-1185">Reference proteome</keyword>
<dbReference type="SUPFAM" id="SSF47095">
    <property type="entry name" value="HMG-box"/>
    <property type="match status" value="1"/>
</dbReference>
<reference evidence="1" key="1">
    <citation type="submission" date="2021-06" db="EMBL/GenBank/DDBJ databases">
        <authorList>
            <person name="Kallberg Y."/>
            <person name="Tangrot J."/>
            <person name="Rosling A."/>
        </authorList>
    </citation>
    <scope>NUCLEOTIDE SEQUENCE</scope>
    <source>
        <strain evidence="1">AZ414A</strain>
    </source>
</reference>
<evidence type="ECO:0000313" key="1">
    <source>
        <dbReference type="EMBL" id="CAG8503542.1"/>
    </source>
</evidence>
<protein>
    <submittedName>
        <fullName evidence="1">9131_t:CDS:1</fullName>
    </submittedName>
</protein>
<dbReference type="AlphaFoldDB" id="A0A9N8ZPR5"/>
<name>A0A9N8ZPR5_9GLOM</name>
<proteinExistence type="predicted"/>
<dbReference type="EMBL" id="CAJVPK010000390">
    <property type="protein sequence ID" value="CAG8503542.1"/>
    <property type="molecule type" value="Genomic_DNA"/>
</dbReference>
<dbReference type="Proteomes" id="UP000789706">
    <property type="component" value="Unassembled WGS sequence"/>
</dbReference>
<comment type="caution">
    <text evidence="1">The sequence shown here is derived from an EMBL/GenBank/DDBJ whole genome shotgun (WGS) entry which is preliminary data.</text>
</comment>